<dbReference type="AlphaFoldDB" id="A0A6J4SXP4"/>
<evidence type="ECO:0000313" key="2">
    <source>
        <dbReference type="EMBL" id="CAA9508177.1"/>
    </source>
</evidence>
<reference evidence="2" key="1">
    <citation type="submission" date="2020-02" db="EMBL/GenBank/DDBJ databases">
        <authorList>
            <person name="Meier V. D."/>
        </authorList>
    </citation>
    <scope>NUCLEOTIDE SEQUENCE</scope>
    <source>
        <strain evidence="2">AVDCRST_MAG09</strain>
    </source>
</reference>
<gene>
    <name evidence="2" type="ORF">AVDCRST_MAG09-1193</name>
</gene>
<dbReference type="Pfam" id="PF01963">
    <property type="entry name" value="TraB_PrgY_gumN"/>
    <property type="match status" value="1"/>
</dbReference>
<dbReference type="CDD" id="cd14789">
    <property type="entry name" value="Tiki"/>
    <property type="match status" value="1"/>
</dbReference>
<proteinExistence type="predicted"/>
<feature type="chain" id="PRO_5026873838" description="TraB/GumN family protein" evidence="1">
    <location>
        <begin position="21"/>
        <end position="303"/>
    </location>
</feature>
<organism evidence="2">
    <name type="scientific">uncultured Sphingomonas sp</name>
    <dbReference type="NCBI Taxonomy" id="158754"/>
    <lineage>
        <taxon>Bacteria</taxon>
        <taxon>Pseudomonadati</taxon>
        <taxon>Pseudomonadota</taxon>
        <taxon>Alphaproteobacteria</taxon>
        <taxon>Sphingomonadales</taxon>
        <taxon>Sphingomonadaceae</taxon>
        <taxon>Sphingomonas</taxon>
        <taxon>environmental samples</taxon>
    </lineage>
</organism>
<protein>
    <recommendedName>
        <fullName evidence="3">TraB/GumN family protein</fullName>
    </recommendedName>
</protein>
<dbReference type="PANTHER" id="PTHR40590:SF1">
    <property type="entry name" value="CYTOPLASMIC PROTEIN"/>
    <property type="match status" value="1"/>
</dbReference>
<dbReference type="InterPro" id="IPR002816">
    <property type="entry name" value="TraB/PrgY/GumN_fam"/>
</dbReference>
<dbReference type="PANTHER" id="PTHR40590">
    <property type="entry name" value="CYTOPLASMIC PROTEIN-RELATED"/>
    <property type="match status" value="1"/>
</dbReference>
<dbReference type="EMBL" id="CADCVZ010000029">
    <property type="protein sequence ID" value="CAA9508177.1"/>
    <property type="molecule type" value="Genomic_DNA"/>
</dbReference>
<feature type="signal peptide" evidence="1">
    <location>
        <begin position="1"/>
        <end position="20"/>
    </location>
</feature>
<dbReference type="PROSITE" id="PS51257">
    <property type="entry name" value="PROKAR_LIPOPROTEIN"/>
    <property type="match status" value="1"/>
</dbReference>
<evidence type="ECO:0000256" key="1">
    <source>
        <dbReference type="SAM" id="SignalP"/>
    </source>
</evidence>
<dbReference type="InterPro" id="IPR047111">
    <property type="entry name" value="YbaP-like"/>
</dbReference>
<accession>A0A6J4SXP4</accession>
<evidence type="ECO:0008006" key="3">
    <source>
        <dbReference type="Google" id="ProtNLM"/>
    </source>
</evidence>
<name>A0A6J4SXP4_9SPHN</name>
<dbReference type="RefSeq" id="WP_294173090.1">
    <property type="nucleotide sequence ID" value="NZ_CADCVZ010000029.1"/>
</dbReference>
<sequence>MTLKHWFKRGLAALSIATLAAGCGSAAPAQRTSAAPRPALWQVKDRDTIVYLFGTIHLLPRGYQWRTPKLDAAVARSNGLVVETIIDAKNPAELMAVMARLGVNPSAPPLLSRVPADKRAALQAAIARSGVPAAAYDRLETWAAAFTLIGTQFRSIGLHGDEGVETTLKQAFTAAGKPVGQLETNAEQLGFFDTMPEEAQRALLIASLDQPEKVRDQFNDMLAAWVRGDVAAIAKTFNDDMAGSSALSEALLRRRNANWARWIEGRMGQPGAVLVAVGAGHLAGNNSVQAMLQQRGLKVTRVQ</sequence>
<keyword evidence="1" id="KW-0732">Signal</keyword>